<dbReference type="Proteomes" id="UP001151760">
    <property type="component" value="Unassembled WGS sequence"/>
</dbReference>
<name>A0ABQ5H0J1_9ASTR</name>
<gene>
    <name evidence="2" type="ORF">Tco_1055252</name>
</gene>
<keyword evidence="1" id="KW-0812">Transmembrane</keyword>
<keyword evidence="1" id="KW-1133">Transmembrane helix</keyword>
<comment type="caution">
    <text evidence="2">The sequence shown here is derived from an EMBL/GenBank/DDBJ whole genome shotgun (WGS) entry which is preliminary data.</text>
</comment>
<proteinExistence type="predicted"/>
<evidence type="ECO:0000256" key="1">
    <source>
        <dbReference type="SAM" id="Phobius"/>
    </source>
</evidence>
<dbReference type="EMBL" id="BQNB010019034">
    <property type="protein sequence ID" value="GJT80910.1"/>
    <property type="molecule type" value="Genomic_DNA"/>
</dbReference>
<keyword evidence="3" id="KW-1185">Reference proteome</keyword>
<reference evidence="2" key="1">
    <citation type="journal article" date="2022" name="Int. J. Mol. Sci.">
        <title>Draft Genome of Tanacetum Coccineum: Genomic Comparison of Closely Related Tanacetum-Family Plants.</title>
        <authorList>
            <person name="Yamashiro T."/>
            <person name="Shiraishi A."/>
            <person name="Nakayama K."/>
            <person name="Satake H."/>
        </authorList>
    </citation>
    <scope>NUCLEOTIDE SEQUENCE</scope>
</reference>
<evidence type="ECO:0000313" key="2">
    <source>
        <dbReference type="EMBL" id="GJT80910.1"/>
    </source>
</evidence>
<organism evidence="2 3">
    <name type="scientific">Tanacetum coccineum</name>
    <dbReference type="NCBI Taxonomy" id="301880"/>
    <lineage>
        <taxon>Eukaryota</taxon>
        <taxon>Viridiplantae</taxon>
        <taxon>Streptophyta</taxon>
        <taxon>Embryophyta</taxon>
        <taxon>Tracheophyta</taxon>
        <taxon>Spermatophyta</taxon>
        <taxon>Magnoliopsida</taxon>
        <taxon>eudicotyledons</taxon>
        <taxon>Gunneridae</taxon>
        <taxon>Pentapetalae</taxon>
        <taxon>asterids</taxon>
        <taxon>campanulids</taxon>
        <taxon>Asterales</taxon>
        <taxon>Asteraceae</taxon>
        <taxon>Asteroideae</taxon>
        <taxon>Anthemideae</taxon>
        <taxon>Anthemidinae</taxon>
        <taxon>Tanacetum</taxon>
    </lineage>
</organism>
<accession>A0ABQ5H0J1</accession>
<keyword evidence="1" id="KW-0472">Membrane</keyword>
<evidence type="ECO:0000313" key="3">
    <source>
        <dbReference type="Proteomes" id="UP001151760"/>
    </source>
</evidence>
<sequence length="138" mass="15585">MFGSCSLKALRCDPLAKLELSIPVKAKDLHASSSVLHHHHYHAFSYGLFTLVCNFLIYGVFIPLSKLPKVSMIILTVDLIKFYDSYRPGQASTEYFSIKSAVDVDQELKRRASSSFDLDIYNSVEPLGSDYEPKHQPE</sequence>
<protein>
    <submittedName>
        <fullName evidence="2">Uncharacterized protein</fullName>
    </submittedName>
</protein>
<feature type="transmembrane region" description="Helical" evidence="1">
    <location>
        <begin position="43"/>
        <end position="64"/>
    </location>
</feature>
<reference evidence="2" key="2">
    <citation type="submission" date="2022-01" db="EMBL/GenBank/DDBJ databases">
        <authorList>
            <person name="Yamashiro T."/>
            <person name="Shiraishi A."/>
            <person name="Satake H."/>
            <person name="Nakayama K."/>
        </authorList>
    </citation>
    <scope>NUCLEOTIDE SEQUENCE</scope>
</reference>